<evidence type="ECO:0000256" key="1">
    <source>
        <dbReference type="SAM" id="MobiDB-lite"/>
    </source>
</evidence>
<dbReference type="AlphaFoldDB" id="A0A6A0ACM5"/>
<dbReference type="EMBL" id="BLLF01004953">
    <property type="protein sequence ID" value="GFH30506.1"/>
    <property type="molecule type" value="Genomic_DNA"/>
</dbReference>
<comment type="caution">
    <text evidence="2">The sequence shown here is derived from an EMBL/GenBank/DDBJ whole genome shotgun (WGS) entry which is preliminary data.</text>
</comment>
<protein>
    <submittedName>
        <fullName evidence="2">Uncharacterized protein</fullName>
    </submittedName>
</protein>
<feature type="compositionally biased region" description="Low complexity" evidence="1">
    <location>
        <begin position="129"/>
        <end position="147"/>
    </location>
</feature>
<sequence>MKAMRSFSLALSEPASCTPQRHCAYSTVGVPREYPYSTVGTYGTVVVYNTVGTSRYLEVSRAYPYSWRTPTNRKPTPGSRTAAIQPTTSHPLYRIIRSVGRAQQSIIVSNSNLSRCGACSHRWSGKGSSRATGQGRATAGQQGSRSG</sequence>
<gene>
    <name evidence="2" type="ORF">HaLaN_29378</name>
</gene>
<evidence type="ECO:0000313" key="3">
    <source>
        <dbReference type="Proteomes" id="UP000485058"/>
    </source>
</evidence>
<feature type="region of interest" description="Disordered" evidence="1">
    <location>
        <begin position="124"/>
        <end position="147"/>
    </location>
</feature>
<name>A0A6A0ACM5_HAELA</name>
<reference evidence="2 3" key="1">
    <citation type="submission" date="2020-02" db="EMBL/GenBank/DDBJ databases">
        <title>Draft genome sequence of Haematococcus lacustris strain NIES-144.</title>
        <authorList>
            <person name="Morimoto D."/>
            <person name="Nakagawa S."/>
            <person name="Yoshida T."/>
            <person name="Sawayama S."/>
        </authorList>
    </citation>
    <scope>NUCLEOTIDE SEQUENCE [LARGE SCALE GENOMIC DNA]</scope>
    <source>
        <strain evidence="2 3">NIES-144</strain>
    </source>
</reference>
<keyword evidence="3" id="KW-1185">Reference proteome</keyword>
<proteinExistence type="predicted"/>
<dbReference type="Proteomes" id="UP000485058">
    <property type="component" value="Unassembled WGS sequence"/>
</dbReference>
<organism evidence="2 3">
    <name type="scientific">Haematococcus lacustris</name>
    <name type="common">Green alga</name>
    <name type="synonym">Haematococcus pluvialis</name>
    <dbReference type="NCBI Taxonomy" id="44745"/>
    <lineage>
        <taxon>Eukaryota</taxon>
        <taxon>Viridiplantae</taxon>
        <taxon>Chlorophyta</taxon>
        <taxon>core chlorophytes</taxon>
        <taxon>Chlorophyceae</taxon>
        <taxon>CS clade</taxon>
        <taxon>Chlamydomonadales</taxon>
        <taxon>Haematococcaceae</taxon>
        <taxon>Haematococcus</taxon>
    </lineage>
</organism>
<evidence type="ECO:0000313" key="2">
    <source>
        <dbReference type="EMBL" id="GFH30506.1"/>
    </source>
</evidence>
<accession>A0A6A0ACM5</accession>